<keyword evidence="3 6" id="KW-0238">DNA-binding</keyword>
<dbReference type="FunFam" id="1.10.10.10:FF:000001">
    <property type="entry name" value="LysR family transcriptional regulator"/>
    <property type="match status" value="1"/>
</dbReference>
<dbReference type="InterPro" id="IPR036388">
    <property type="entry name" value="WH-like_DNA-bd_sf"/>
</dbReference>
<protein>
    <submittedName>
        <fullName evidence="6">DNA-binding transcriptional LysR family regulator</fullName>
    </submittedName>
</protein>
<dbReference type="AlphaFoldDB" id="A0A7W6BGN3"/>
<dbReference type="InterPro" id="IPR005119">
    <property type="entry name" value="LysR_subst-bd"/>
</dbReference>
<dbReference type="InterPro" id="IPR036390">
    <property type="entry name" value="WH_DNA-bd_sf"/>
</dbReference>
<feature type="domain" description="HTH lysR-type" evidence="5">
    <location>
        <begin position="4"/>
        <end position="61"/>
    </location>
</feature>
<organism evidence="6 7">
    <name type="scientific">Sphingobium jiangsuense</name>
    <dbReference type="NCBI Taxonomy" id="870476"/>
    <lineage>
        <taxon>Bacteria</taxon>
        <taxon>Pseudomonadati</taxon>
        <taxon>Pseudomonadota</taxon>
        <taxon>Alphaproteobacteria</taxon>
        <taxon>Sphingomonadales</taxon>
        <taxon>Sphingomonadaceae</taxon>
        <taxon>Sphingobium</taxon>
    </lineage>
</organism>
<dbReference type="InterPro" id="IPR000847">
    <property type="entry name" value="LysR_HTH_N"/>
</dbReference>
<dbReference type="PANTHER" id="PTHR30419:SF8">
    <property type="entry name" value="NITROGEN ASSIMILATION TRANSCRIPTIONAL ACTIVATOR-RELATED"/>
    <property type="match status" value="1"/>
</dbReference>
<evidence type="ECO:0000256" key="4">
    <source>
        <dbReference type="ARBA" id="ARBA00023163"/>
    </source>
</evidence>
<dbReference type="Proteomes" id="UP000571950">
    <property type="component" value="Unassembled WGS sequence"/>
</dbReference>
<dbReference type="PRINTS" id="PR00039">
    <property type="entry name" value="HTHLYSR"/>
</dbReference>
<evidence type="ECO:0000313" key="7">
    <source>
        <dbReference type="Proteomes" id="UP000571950"/>
    </source>
</evidence>
<proteinExistence type="inferred from homology"/>
<dbReference type="SUPFAM" id="SSF53850">
    <property type="entry name" value="Periplasmic binding protein-like II"/>
    <property type="match status" value="1"/>
</dbReference>
<evidence type="ECO:0000313" key="6">
    <source>
        <dbReference type="EMBL" id="MBB3924542.1"/>
    </source>
</evidence>
<name>A0A7W6BGN3_9SPHN</name>
<dbReference type="Gene3D" id="1.10.10.10">
    <property type="entry name" value="Winged helix-like DNA-binding domain superfamily/Winged helix DNA-binding domain"/>
    <property type="match status" value="1"/>
</dbReference>
<evidence type="ECO:0000256" key="1">
    <source>
        <dbReference type="ARBA" id="ARBA00009437"/>
    </source>
</evidence>
<dbReference type="Pfam" id="PF00126">
    <property type="entry name" value="HTH_1"/>
    <property type="match status" value="1"/>
</dbReference>
<comment type="similarity">
    <text evidence="1">Belongs to the LysR transcriptional regulatory family.</text>
</comment>
<evidence type="ECO:0000256" key="3">
    <source>
        <dbReference type="ARBA" id="ARBA00023125"/>
    </source>
</evidence>
<dbReference type="GO" id="GO:0005829">
    <property type="term" value="C:cytosol"/>
    <property type="evidence" value="ECO:0007669"/>
    <property type="project" value="TreeGrafter"/>
</dbReference>
<dbReference type="InterPro" id="IPR050950">
    <property type="entry name" value="HTH-type_LysR_regulators"/>
</dbReference>
<reference evidence="6 7" key="1">
    <citation type="submission" date="2020-08" db="EMBL/GenBank/DDBJ databases">
        <title>Genomic Encyclopedia of Type Strains, Phase IV (KMG-IV): sequencing the most valuable type-strain genomes for metagenomic binning, comparative biology and taxonomic classification.</title>
        <authorList>
            <person name="Goeker M."/>
        </authorList>
    </citation>
    <scope>NUCLEOTIDE SEQUENCE [LARGE SCALE GENOMIC DNA]</scope>
    <source>
        <strain evidence="6 7">DSM 26189</strain>
    </source>
</reference>
<dbReference type="PROSITE" id="PS50931">
    <property type="entry name" value="HTH_LYSR"/>
    <property type="match status" value="1"/>
</dbReference>
<keyword evidence="2" id="KW-0805">Transcription regulation</keyword>
<accession>A0A7W6BGN3</accession>
<evidence type="ECO:0000256" key="2">
    <source>
        <dbReference type="ARBA" id="ARBA00023015"/>
    </source>
</evidence>
<evidence type="ECO:0000259" key="5">
    <source>
        <dbReference type="PROSITE" id="PS50931"/>
    </source>
</evidence>
<comment type="caution">
    <text evidence="6">The sequence shown here is derived from an EMBL/GenBank/DDBJ whole genome shotgun (WGS) entry which is preliminary data.</text>
</comment>
<keyword evidence="7" id="KW-1185">Reference proteome</keyword>
<keyword evidence="4" id="KW-0804">Transcription</keyword>
<dbReference type="PANTHER" id="PTHR30419">
    <property type="entry name" value="HTH-TYPE TRANSCRIPTIONAL REGULATOR YBHD"/>
    <property type="match status" value="1"/>
</dbReference>
<dbReference type="SUPFAM" id="SSF46785">
    <property type="entry name" value="Winged helix' DNA-binding domain"/>
    <property type="match status" value="1"/>
</dbReference>
<dbReference type="EMBL" id="JACIDT010000001">
    <property type="protein sequence ID" value="MBB3924542.1"/>
    <property type="molecule type" value="Genomic_DNA"/>
</dbReference>
<dbReference type="GO" id="GO:0003700">
    <property type="term" value="F:DNA-binding transcription factor activity"/>
    <property type="evidence" value="ECO:0007669"/>
    <property type="project" value="InterPro"/>
</dbReference>
<dbReference type="GO" id="GO:0003677">
    <property type="term" value="F:DNA binding"/>
    <property type="evidence" value="ECO:0007669"/>
    <property type="project" value="UniProtKB-KW"/>
</dbReference>
<dbReference type="Pfam" id="PF03466">
    <property type="entry name" value="LysR_substrate"/>
    <property type="match status" value="1"/>
</dbReference>
<gene>
    <name evidence="6" type="ORF">GGR43_000236</name>
</gene>
<dbReference type="RefSeq" id="WP_188070109.1">
    <property type="nucleotide sequence ID" value="NZ_BSPS01000087.1"/>
</dbReference>
<sequence length="315" mass="33269">MSSFELKHLKALLAVAEQGSFNRAAAALQTGQPAISKSIALLERAARVPLFERGPRGAVLTPAGEILTRTAAAMVHLIEDAAEDIEALAQGGAGRLIVGATPSTTMGLVPLACSRLGSRIRNAELIIREGLDTDLLPTLERGEIDLLVGPVADLQALPQHLVEATLFEEGLSIGVRPGHPLAKRESVTLGELVEAAWIMPAAGSKFHQLVEAMFLASALPWPTNIITTNSLAAQEIIALDSDRLLLTTGIQYVARSSALAVIPIQGSPRRRIGWRRLKKLRPSPLLDAFIEELGAVIACTASQSVTAGPTSGMAD</sequence>
<dbReference type="Gene3D" id="3.40.190.10">
    <property type="entry name" value="Periplasmic binding protein-like II"/>
    <property type="match status" value="2"/>
</dbReference>